<dbReference type="RefSeq" id="WP_125350105.1">
    <property type="nucleotide sequence ID" value="NZ_RHPN01000021.1"/>
</dbReference>
<evidence type="ECO:0000313" key="1">
    <source>
        <dbReference type="EMBL" id="RRT90084.1"/>
    </source>
</evidence>
<dbReference type="SUPFAM" id="SSF46955">
    <property type="entry name" value="Putative DNA-binding domain"/>
    <property type="match status" value="1"/>
</dbReference>
<comment type="caution">
    <text evidence="1">The sequence shown here is derived from an EMBL/GenBank/DDBJ whole genome shotgun (WGS) entry which is preliminary data.</text>
</comment>
<dbReference type="EMBL" id="RHPO01000021">
    <property type="protein sequence ID" value="RRT90084.1"/>
    <property type="molecule type" value="Genomic_DNA"/>
</dbReference>
<accession>A0A3R8TP64</accession>
<name>A0A3R8TP64_9FLAO</name>
<sequence length="96" mass="11354">MNDFQITTVTVPKMEWDKLLDTMDVLNEKVSKLVTKHDKELLTKKEVMQLLKIGRTTLDRYIDEGILTEVKLDKGKRGYIKYSQITDLMHKENKKR</sequence>
<organism evidence="1 2">
    <name type="scientific">Empedobacter falsenii</name>
    <dbReference type="NCBI Taxonomy" id="343874"/>
    <lineage>
        <taxon>Bacteria</taxon>
        <taxon>Pseudomonadati</taxon>
        <taxon>Bacteroidota</taxon>
        <taxon>Flavobacteriia</taxon>
        <taxon>Flavobacteriales</taxon>
        <taxon>Weeksellaceae</taxon>
        <taxon>Empedobacter</taxon>
    </lineage>
</organism>
<dbReference type="GO" id="GO:0003677">
    <property type="term" value="F:DNA binding"/>
    <property type="evidence" value="ECO:0007669"/>
    <property type="project" value="UniProtKB-KW"/>
</dbReference>
<evidence type="ECO:0000313" key="2">
    <source>
        <dbReference type="Proteomes" id="UP000267844"/>
    </source>
</evidence>
<proteinExistence type="predicted"/>
<dbReference type="Proteomes" id="UP000267844">
    <property type="component" value="Unassembled WGS sequence"/>
</dbReference>
<gene>
    <name evidence="1" type="ORF">EGI89_10115</name>
</gene>
<dbReference type="AlphaFoldDB" id="A0A3R8TP64"/>
<protein>
    <submittedName>
        <fullName evidence="1">DNA-binding protein</fullName>
    </submittedName>
</protein>
<dbReference type="InterPro" id="IPR009061">
    <property type="entry name" value="DNA-bd_dom_put_sf"/>
</dbReference>
<reference evidence="1 2" key="1">
    <citation type="submission" date="2018-10" db="EMBL/GenBank/DDBJ databases">
        <title>Transmission dynamics of multidrug resistant bacteria on intensive care unit surfaces.</title>
        <authorList>
            <person name="D'Souza A.W."/>
            <person name="Potter R.F."/>
            <person name="Wallace M."/>
            <person name="Shupe A."/>
            <person name="Patel S."/>
            <person name="Sun S."/>
            <person name="Gul D."/>
            <person name="Kwon J.H."/>
            <person name="Andleeb S."/>
            <person name="Burnham C.-A.D."/>
            <person name="Dantas G."/>
        </authorList>
    </citation>
    <scope>NUCLEOTIDE SEQUENCE [LARGE SCALE GENOMIC DNA]</scope>
    <source>
        <strain evidence="1 2">WF_348</strain>
    </source>
</reference>
<keyword evidence="1" id="KW-0238">DNA-binding</keyword>